<dbReference type="EMBL" id="JASCIQ010000017">
    <property type="protein sequence ID" value="MDI3405563.1"/>
    <property type="molecule type" value="Genomic_DNA"/>
</dbReference>
<dbReference type="Pfam" id="PF12680">
    <property type="entry name" value="SnoaL_2"/>
    <property type="match status" value="1"/>
</dbReference>
<dbReference type="RefSeq" id="WP_282543505.1">
    <property type="nucleotide sequence ID" value="NZ_JASCIQ010000017.1"/>
</dbReference>
<evidence type="ECO:0000259" key="1">
    <source>
        <dbReference type="Pfam" id="PF12680"/>
    </source>
</evidence>
<proteinExistence type="predicted"/>
<evidence type="ECO:0000313" key="3">
    <source>
        <dbReference type="Proteomes" id="UP001223978"/>
    </source>
</evidence>
<sequence>MDKSAVTELVEAYIAIWNESDDEVRRASVGDVFTPGATYTDPTVVAEGAAAIGEYIAGARKNFTGMLFTFDQVLTHHGSVHFAWQVGPAGGVPVVSGFDVAWFEGGRISRVHGFFNGF</sequence>
<dbReference type="SUPFAM" id="SSF54427">
    <property type="entry name" value="NTF2-like"/>
    <property type="match status" value="1"/>
</dbReference>
<feature type="domain" description="SnoaL-like" evidence="1">
    <location>
        <begin position="10"/>
        <end position="110"/>
    </location>
</feature>
<dbReference type="InterPro" id="IPR037401">
    <property type="entry name" value="SnoaL-like"/>
</dbReference>
<dbReference type="Gene3D" id="3.10.450.50">
    <property type="match status" value="1"/>
</dbReference>
<gene>
    <name evidence="2" type="ORF">QIS96_17260</name>
</gene>
<keyword evidence="3" id="KW-1185">Reference proteome</keyword>
<reference evidence="2 3" key="1">
    <citation type="submission" date="2023-05" db="EMBL/GenBank/DDBJ databases">
        <title>Draft genome sequence of Streptomyces sp. B-S-A6 isolated from a cave soil in Thailand.</title>
        <authorList>
            <person name="Chamroensaksri N."/>
            <person name="Muangham S."/>
        </authorList>
    </citation>
    <scope>NUCLEOTIDE SEQUENCE [LARGE SCALE GENOMIC DNA]</scope>
    <source>
        <strain evidence="2 3">B-S-A6</strain>
    </source>
</reference>
<protein>
    <submittedName>
        <fullName evidence="2">Nuclear transport factor 2 family protein</fullName>
    </submittedName>
</protein>
<dbReference type="Proteomes" id="UP001223978">
    <property type="component" value="Unassembled WGS sequence"/>
</dbReference>
<organism evidence="2 3">
    <name type="scientific">Streptomyces cavernicola</name>
    <dbReference type="NCBI Taxonomy" id="3043613"/>
    <lineage>
        <taxon>Bacteria</taxon>
        <taxon>Bacillati</taxon>
        <taxon>Actinomycetota</taxon>
        <taxon>Actinomycetes</taxon>
        <taxon>Kitasatosporales</taxon>
        <taxon>Streptomycetaceae</taxon>
        <taxon>Streptomyces</taxon>
    </lineage>
</organism>
<evidence type="ECO:0000313" key="2">
    <source>
        <dbReference type="EMBL" id="MDI3405563.1"/>
    </source>
</evidence>
<accession>A0ABT6SDM1</accession>
<dbReference type="InterPro" id="IPR032710">
    <property type="entry name" value="NTF2-like_dom_sf"/>
</dbReference>
<comment type="caution">
    <text evidence="2">The sequence shown here is derived from an EMBL/GenBank/DDBJ whole genome shotgun (WGS) entry which is preliminary data.</text>
</comment>
<name>A0ABT6SDM1_9ACTN</name>